<dbReference type="InterPro" id="IPR019039">
    <property type="entry name" value="T4-Rnl1-like_N"/>
</dbReference>
<name>A0A0D2IPA1_9EURO</name>
<evidence type="ECO:0000259" key="6">
    <source>
        <dbReference type="Pfam" id="PF09511"/>
    </source>
</evidence>
<dbReference type="Pfam" id="PF09511">
    <property type="entry name" value="RNA_lig_T4_1"/>
    <property type="match status" value="1"/>
</dbReference>
<dbReference type="SUPFAM" id="SSF52540">
    <property type="entry name" value="P-loop containing nucleoside triphosphate hydrolases"/>
    <property type="match status" value="1"/>
</dbReference>
<dbReference type="Proteomes" id="UP000053617">
    <property type="component" value="Unassembled WGS sequence"/>
</dbReference>
<organism evidence="7 8">
    <name type="scientific">Rhinocladiella mackenziei CBS 650.93</name>
    <dbReference type="NCBI Taxonomy" id="1442369"/>
    <lineage>
        <taxon>Eukaryota</taxon>
        <taxon>Fungi</taxon>
        <taxon>Dikarya</taxon>
        <taxon>Ascomycota</taxon>
        <taxon>Pezizomycotina</taxon>
        <taxon>Eurotiomycetes</taxon>
        <taxon>Chaetothyriomycetidae</taxon>
        <taxon>Chaetothyriales</taxon>
        <taxon>Herpotrichiellaceae</taxon>
        <taxon>Rhinocladiella</taxon>
    </lineage>
</organism>
<evidence type="ECO:0000256" key="2">
    <source>
        <dbReference type="PIRSR" id="PIRSR019634-50"/>
    </source>
</evidence>
<evidence type="ECO:0000259" key="5">
    <source>
        <dbReference type="Pfam" id="PF08303"/>
    </source>
</evidence>
<dbReference type="GO" id="GO:0008081">
    <property type="term" value="F:phosphoric diester hydrolase activity"/>
    <property type="evidence" value="ECO:0007669"/>
    <property type="project" value="InterPro"/>
</dbReference>
<gene>
    <name evidence="7" type="ORF">Z518_05848</name>
</gene>
<feature type="domain" description="tRNA ligase kinase" evidence="5">
    <location>
        <begin position="392"/>
        <end position="553"/>
    </location>
</feature>
<dbReference type="FunFam" id="3.40.50.300:FF:001690">
    <property type="entry name" value="tRNA ligase"/>
    <property type="match status" value="1"/>
</dbReference>
<protein>
    <recommendedName>
        <fullName evidence="1">tRNA ligase</fullName>
        <ecNumber evidence="1">6.5.1.3</ecNumber>
    </recommendedName>
</protein>
<dbReference type="PANTHER" id="PTHR32004:SF1">
    <property type="entry name" value="TRNA LIGASE"/>
    <property type="match status" value="1"/>
</dbReference>
<evidence type="ECO:0000256" key="1">
    <source>
        <dbReference type="PIRNR" id="PIRNR019634"/>
    </source>
</evidence>
<keyword evidence="1" id="KW-0436">Ligase</keyword>
<dbReference type="GO" id="GO:0005524">
    <property type="term" value="F:ATP binding"/>
    <property type="evidence" value="ECO:0007669"/>
    <property type="project" value="UniProtKB-UniRule"/>
</dbReference>
<feature type="domain" description="tRNA ligase phosphodiesterase" evidence="4">
    <location>
        <begin position="556"/>
        <end position="817"/>
    </location>
</feature>
<dbReference type="InterPro" id="IPR015965">
    <property type="entry name" value="tRNA_lig_PDEase"/>
</dbReference>
<evidence type="ECO:0000256" key="3">
    <source>
        <dbReference type="SAM" id="MobiDB-lite"/>
    </source>
</evidence>
<evidence type="ECO:0000313" key="7">
    <source>
        <dbReference type="EMBL" id="KIX04976.1"/>
    </source>
</evidence>
<feature type="region of interest" description="Disordered" evidence="3">
    <location>
        <begin position="605"/>
        <end position="625"/>
    </location>
</feature>
<dbReference type="PIRSF" id="PIRSF019634">
    <property type="entry name" value="tRNA_lig_yeast"/>
    <property type="match status" value="1"/>
</dbReference>
<dbReference type="RefSeq" id="XP_013272112.1">
    <property type="nucleotide sequence ID" value="XM_013416658.1"/>
</dbReference>
<dbReference type="GeneID" id="25293919"/>
<dbReference type="Pfam" id="PF08302">
    <property type="entry name" value="tRNA_lig_CPD"/>
    <property type="match status" value="1"/>
</dbReference>
<keyword evidence="1" id="KW-0819">tRNA processing</keyword>
<dbReference type="GO" id="GO:0006388">
    <property type="term" value="P:tRNA splicing, via endonucleolytic cleavage and ligation"/>
    <property type="evidence" value="ECO:0007669"/>
    <property type="project" value="UniProtKB-UniRule"/>
</dbReference>
<dbReference type="HOGENOM" id="CLU_010316_1_0_1"/>
<dbReference type="InterPro" id="IPR015966">
    <property type="entry name" value="tRNA_lig_kin_fungi"/>
</dbReference>
<dbReference type="PANTHER" id="PTHR32004">
    <property type="entry name" value="TRNA LIGASE"/>
    <property type="match status" value="1"/>
</dbReference>
<dbReference type="STRING" id="1442369.A0A0D2IPA1"/>
<comment type="similarity">
    <text evidence="1">Belongs to the TRL1 family.</text>
</comment>
<dbReference type="GO" id="GO:0005634">
    <property type="term" value="C:nucleus"/>
    <property type="evidence" value="ECO:0007669"/>
    <property type="project" value="TreeGrafter"/>
</dbReference>
<comment type="catalytic activity">
    <reaction evidence="1">
        <text>ATP + (ribonucleotide)n-3'-hydroxyl + 5'-phospho-(ribonucleotide)m = (ribonucleotide)n+m + AMP + diphosphate.</text>
        <dbReference type="EC" id="6.5.1.3"/>
    </reaction>
</comment>
<accession>A0A0D2IPA1</accession>
<dbReference type="OrthoDB" id="276239at2759"/>
<dbReference type="EC" id="6.5.1.3" evidence="1"/>
<dbReference type="InterPro" id="IPR027417">
    <property type="entry name" value="P-loop_NTPase"/>
</dbReference>
<dbReference type="GO" id="GO:0051730">
    <property type="term" value="F:GTP-dependent polyribonucleotide 5'-hydroxyl-kinase activity"/>
    <property type="evidence" value="ECO:0007669"/>
    <property type="project" value="InterPro"/>
</dbReference>
<dbReference type="VEuPathDB" id="FungiDB:Z518_05848"/>
<dbReference type="AlphaFoldDB" id="A0A0D2IPA1"/>
<feature type="domain" description="T4 RNA ligase 1-like N-terminal" evidence="6">
    <location>
        <begin position="66"/>
        <end position="299"/>
    </location>
</feature>
<feature type="active site" description="N6-AMP-lysine intermediate" evidence="2">
    <location>
        <position position="117"/>
    </location>
</feature>
<keyword evidence="8" id="KW-1185">Reference proteome</keyword>
<evidence type="ECO:0000313" key="8">
    <source>
        <dbReference type="Proteomes" id="UP000053617"/>
    </source>
</evidence>
<evidence type="ECO:0000259" key="4">
    <source>
        <dbReference type="Pfam" id="PF08302"/>
    </source>
</evidence>
<reference evidence="7 8" key="1">
    <citation type="submission" date="2015-01" db="EMBL/GenBank/DDBJ databases">
        <title>The Genome Sequence of Rhinocladiella mackenzie CBS 650.93.</title>
        <authorList>
            <consortium name="The Broad Institute Genomics Platform"/>
            <person name="Cuomo C."/>
            <person name="de Hoog S."/>
            <person name="Gorbushina A."/>
            <person name="Stielow B."/>
            <person name="Teixiera M."/>
            <person name="Abouelleil A."/>
            <person name="Chapman S.B."/>
            <person name="Priest M."/>
            <person name="Young S.K."/>
            <person name="Wortman J."/>
            <person name="Nusbaum C."/>
            <person name="Birren B."/>
        </authorList>
    </citation>
    <scope>NUCLEOTIDE SEQUENCE [LARGE SCALE GENOMIC DNA]</scope>
    <source>
        <strain evidence="7 8">CBS 650.93</strain>
    </source>
</reference>
<dbReference type="GO" id="GO:0003972">
    <property type="term" value="F:RNA ligase (ATP) activity"/>
    <property type="evidence" value="ECO:0007669"/>
    <property type="project" value="UniProtKB-UniRule"/>
</dbReference>
<dbReference type="InterPro" id="IPR012387">
    <property type="entry name" value="Trl1_fun"/>
</dbReference>
<dbReference type="EMBL" id="KN847478">
    <property type="protein sequence ID" value="KIX04976.1"/>
    <property type="molecule type" value="Genomic_DNA"/>
</dbReference>
<sequence>MAQDPHQVAQLCKTLEAAKAKAKGKGGKKGFSCKKTSFSVDGSSGITVDSWRFNDWDYKRDDLPTYARGLFTTKRSDGTPEIAIRGYDKFFNVDEVPSTQWSNIARDTTGLYELSVKENGCIIFMSGLEDGTLLVCSKHSTGARADVAQSHAMVGEKWVKRHVESVGKTTRDLAKRLRELNVTAVGELCDDEFEEHVLEYPPEMAGLYLHGINFNLPDFATWSGPEVHEFADAWGFKKAQYIIIPSLDEVRQFLHTCAETGSWNGRDTEGFVVRCKKTSGDAAHALDWFFKYKFEEPYLMYRQWRECTKAMIAGKPPKFKKHKKITEEYLLYARRQLAKDPKIGKAYNQNHGIIKMRDGFLAEKGQKGSDIIAQENAEGNGDADDDSQSNIVLVPIATIGCGKTTVATALVKLFNFGHVQNDNIEGSKGRPQRFALAITNAMAVHKVVIADRNNHQRRERQQIMDDVSKVVPDARFVALHYVHEPKNRMLNDIRKVTRQRVLDRGDNHQTIRAGSKGQEEIVGIMEGFLERFQGVDTSAYPDSEFDEVINLDVAASSFENLETVITHLYNAYPGLLPEEMPSEEEMQEAIDFAMESQVKTKHDLSFGKTTHRDKNQKQKGPAPDQAVEKVLTLPQLISKLEYFSIPLSVTNINSILGSMFDQASPEEARMYRTLRQTRRIQGEFHVTLVHRASAAQHPEIWQMYTEAYQKAVTNKDFRDKSQLTPGLGPARVKLERLVWDDRIMAFVVRIYPATEGSIWLSANAITHVTVGTAKADIKPVESNGLLARWESGDESGGGIQDKEVPGGVILEGNVKAVFQRNFIPGK</sequence>
<feature type="compositionally biased region" description="Basic and acidic residues" evidence="3">
    <location>
        <begin position="605"/>
        <end position="616"/>
    </location>
</feature>
<dbReference type="Pfam" id="PF08303">
    <property type="entry name" value="tRNA_lig_kinase"/>
    <property type="match status" value="1"/>
</dbReference>
<dbReference type="Gene3D" id="3.40.50.300">
    <property type="entry name" value="P-loop containing nucleotide triphosphate hydrolases"/>
    <property type="match status" value="1"/>
</dbReference>
<proteinExistence type="inferred from homology"/>